<protein>
    <submittedName>
        <fullName evidence="7">Transcriptional regulator, TraR/DksA family</fullName>
    </submittedName>
</protein>
<evidence type="ECO:0000256" key="5">
    <source>
        <dbReference type="SAM" id="MobiDB-lite"/>
    </source>
</evidence>
<dbReference type="PROSITE" id="PS51128">
    <property type="entry name" value="ZF_DKSA_2"/>
    <property type="match status" value="1"/>
</dbReference>
<proteinExistence type="predicted"/>
<dbReference type="PANTHER" id="PTHR33823">
    <property type="entry name" value="RNA POLYMERASE-BINDING TRANSCRIPTION FACTOR DKSA-RELATED"/>
    <property type="match status" value="1"/>
</dbReference>
<keyword evidence="1" id="KW-0479">Metal-binding</keyword>
<feature type="region of interest" description="Disordered" evidence="5">
    <location>
        <begin position="27"/>
        <end position="60"/>
    </location>
</feature>
<evidence type="ECO:0000313" key="7">
    <source>
        <dbReference type="EMBL" id="KKU61396.1"/>
    </source>
</evidence>
<evidence type="ECO:0000256" key="2">
    <source>
        <dbReference type="ARBA" id="ARBA00022771"/>
    </source>
</evidence>
<organism evidence="7 8">
    <name type="scientific">Candidatus Beckwithbacteria bacterium GW2011_GWB1_47_15</name>
    <dbReference type="NCBI Taxonomy" id="1618371"/>
    <lineage>
        <taxon>Bacteria</taxon>
        <taxon>Candidatus Beckwithiibacteriota</taxon>
    </lineage>
</organism>
<keyword evidence="2" id="KW-0863">Zinc-finger</keyword>
<feature type="domain" description="Zinc finger DksA/TraR C4-type" evidence="6">
    <location>
        <begin position="87"/>
        <end position="119"/>
    </location>
</feature>
<comment type="caution">
    <text evidence="7">The sequence shown here is derived from an EMBL/GenBank/DDBJ whole genome shotgun (WGS) entry which is preliminary data.</text>
</comment>
<gene>
    <name evidence="7" type="ORF">UX85_C0003G0055</name>
</gene>
<evidence type="ECO:0000313" key="8">
    <source>
        <dbReference type="Proteomes" id="UP000033860"/>
    </source>
</evidence>
<dbReference type="InterPro" id="IPR020458">
    <property type="entry name" value="Znf_DskA_TraR_CS"/>
</dbReference>
<evidence type="ECO:0000256" key="4">
    <source>
        <dbReference type="PROSITE-ProRule" id="PRU00510"/>
    </source>
</evidence>
<dbReference type="AlphaFoldDB" id="A0A0G1RW94"/>
<feature type="zinc finger region" description="dksA C4-type" evidence="4">
    <location>
        <begin position="92"/>
        <end position="116"/>
    </location>
</feature>
<feature type="compositionally biased region" description="Basic and acidic residues" evidence="5">
    <location>
        <begin position="32"/>
        <end position="45"/>
    </location>
</feature>
<dbReference type="EMBL" id="LCNT01000003">
    <property type="protein sequence ID" value="KKU61396.1"/>
    <property type="molecule type" value="Genomic_DNA"/>
</dbReference>
<evidence type="ECO:0000256" key="1">
    <source>
        <dbReference type="ARBA" id="ARBA00022723"/>
    </source>
</evidence>
<sequence length="125" mass="14286">MSKIKFPLAVLKPILDHLHLEEKKLKKRKQELKKEDPYEDQDRVNDNASIDTDAAEEAGHERVTALKSEIDRTLIRVRKTLTRINLGRYGQCESCGKMIDTDRLAVDPTASLCIDCAKKLPNKKQ</sequence>
<dbReference type="InterPro" id="IPR000962">
    <property type="entry name" value="Znf_DskA_TraR"/>
</dbReference>
<dbReference type="Gene3D" id="1.20.120.910">
    <property type="entry name" value="DksA, coiled-coil domain"/>
    <property type="match status" value="1"/>
</dbReference>
<evidence type="ECO:0000256" key="3">
    <source>
        <dbReference type="ARBA" id="ARBA00022833"/>
    </source>
</evidence>
<dbReference type="PROSITE" id="PS01102">
    <property type="entry name" value="ZF_DKSA_1"/>
    <property type="match status" value="1"/>
</dbReference>
<name>A0A0G1RW94_9BACT</name>
<dbReference type="Pfam" id="PF01258">
    <property type="entry name" value="zf-dskA_traR"/>
    <property type="match status" value="1"/>
</dbReference>
<evidence type="ECO:0000259" key="6">
    <source>
        <dbReference type="Pfam" id="PF01258"/>
    </source>
</evidence>
<dbReference type="GO" id="GO:0008270">
    <property type="term" value="F:zinc ion binding"/>
    <property type="evidence" value="ECO:0007669"/>
    <property type="project" value="UniProtKB-KW"/>
</dbReference>
<reference evidence="7 8" key="1">
    <citation type="journal article" date="2015" name="Nature">
        <title>rRNA introns, odd ribosomes, and small enigmatic genomes across a large radiation of phyla.</title>
        <authorList>
            <person name="Brown C.T."/>
            <person name="Hug L.A."/>
            <person name="Thomas B.C."/>
            <person name="Sharon I."/>
            <person name="Castelle C.J."/>
            <person name="Singh A."/>
            <person name="Wilkins M.J."/>
            <person name="Williams K.H."/>
            <person name="Banfield J.F."/>
        </authorList>
    </citation>
    <scope>NUCLEOTIDE SEQUENCE [LARGE SCALE GENOMIC DNA]</scope>
</reference>
<dbReference type="SUPFAM" id="SSF57716">
    <property type="entry name" value="Glucocorticoid receptor-like (DNA-binding domain)"/>
    <property type="match status" value="1"/>
</dbReference>
<dbReference type="Proteomes" id="UP000033860">
    <property type="component" value="Unassembled WGS sequence"/>
</dbReference>
<keyword evidence="3" id="KW-0862">Zinc</keyword>
<accession>A0A0G1RW94</accession>